<sequence length="64" mass="7167">MAKTYTPLMIKILSEPGDDKGIMYVYGEPTREGDRSVSAIDPREVEQAQIRLDTKLLLGTERIG</sequence>
<protein>
    <submittedName>
        <fullName evidence="1">Uncharacterized protein</fullName>
    </submittedName>
</protein>
<evidence type="ECO:0000313" key="2">
    <source>
        <dbReference type="Proteomes" id="UP000178851"/>
    </source>
</evidence>
<proteinExistence type="predicted"/>
<accession>A0A1F7YHN7</accession>
<reference evidence="1 2" key="1">
    <citation type="journal article" date="2016" name="Nat. Commun.">
        <title>Thousands of microbial genomes shed light on interconnected biogeochemical processes in an aquifer system.</title>
        <authorList>
            <person name="Anantharaman K."/>
            <person name="Brown C.T."/>
            <person name="Hug L.A."/>
            <person name="Sharon I."/>
            <person name="Castelle C.J."/>
            <person name="Probst A.J."/>
            <person name="Thomas B.C."/>
            <person name="Singh A."/>
            <person name="Wilkins M.J."/>
            <person name="Karaoz U."/>
            <person name="Brodie E.L."/>
            <person name="Williams K.H."/>
            <person name="Hubbard S.S."/>
            <person name="Banfield J.F."/>
        </authorList>
    </citation>
    <scope>NUCLEOTIDE SEQUENCE [LARGE SCALE GENOMIC DNA]</scope>
</reference>
<gene>
    <name evidence="1" type="ORF">A2627_05855</name>
</gene>
<dbReference type="EMBL" id="MGGI01000013">
    <property type="protein sequence ID" value="OGM26389.1"/>
    <property type="molecule type" value="Genomic_DNA"/>
</dbReference>
<name>A0A1F7YHN7_9BACT</name>
<dbReference type="AlphaFoldDB" id="A0A1F7YHN7"/>
<comment type="caution">
    <text evidence="1">The sequence shown here is derived from an EMBL/GenBank/DDBJ whole genome shotgun (WGS) entry which is preliminary data.</text>
</comment>
<evidence type="ECO:0000313" key="1">
    <source>
        <dbReference type="EMBL" id="OGM26389.1"/>
    </source>
</evidence>
<dbReference type="Proteomes" id="UP000178851">
    <property type="component" value="Unassembled WGS sequence"/>
</dbReference>
<organism evidence="1 2">
    <name type="scientific">Candidatus Woesebacteria bacterium RIFCSPHIGHO2_01_FULL_39_28</name>
    <dbReference type="NCBI Taxonomy" id="1802496"/>
    <lineage>
        <taxon>Bacteria</taxon>
        <taxon>Candidatus Woeseibacteriota</taxon>
    </lineage>
</organism>